<dbReference type="GO" id="GO:0006401">
    <property type="term" value="P:RNA catabolic process"/>
    <property type="evidence" value="ECO:0007669"/>
    <property type="project" value="InterPro"/>
</dbReference>
<dbReference type="Proteomes" id="UP001360560">
    <property type="component" value="Unassembled WGS sequence"/>
</dbReference>
<dbReference type="Pfam" id="PF14559">
    <property type="entry name" value="TPR_19"/>
    <property type="match status" value="2"/>
</dbReference>
<dbReference type="InterPro" id="IPR011990">
    <property type="entry name" value="TPR-like_helical_dom_sf"/>
</dbReference>
<proteinExistence type="predicted"/>
<dbReference type="PANTHER" id="PTHR15704">
    <property type="entry name" value="SUPERKILLER 3 PROTEIN-RELATED"/>
    <property type="match status" value="1"/>
</dbReference>
<dbReference type="RefSeq" id="XP_064855930.1">
    <property type="nucleotide sequence ID" value="XM_064999858.1"/>
</dbReference>
<dbReference type="InterPro" id="IPR040962">
    <property type="entry name" value="TPR_22"/>
</dbReference>
<feature type="region of interest" description="Disordered" evidence="4">
    <location>
        <begin position="339"/>
        <end position="390"/>
    </location>
</feature>
<evidence type="ECO:0000256" key="4">
    <source>
        <dbReference type="SAM" id="MobiDB-lite"/>
    </source>
</evidence>
<evidence type="ECO:0000313" key="6">
    <source>
        <dbReference type="Proteomes" id="UP001360560"/>
    </source>
</evidence>
<evidence type="ECO:0000256" key="3">
    <source>
        <dbReference type="PROSITE-ProRule" id="PRU00339"/>
    </source>
</evidence>
<feature type="repeat" description="TPR" evidence="3">
    <location>
        <begin position="1034"/>
        <end position="1067"/>
    </location>
</feature>
<reference evidence="5 6" key="1">
    <citation type="journal article" date="2023" name="Elife">
        <title>Identification of key yeast species and microbe-microbe interactions impacting larval growth of Drosophila in the wild.</title>
        <authorList>
            <person name="Mure A."/>
            <person name="Sugiura Y."/>
            <person name="Maeda R."/>
            <person name="Honda K."/>
            <person name="Sakurai N."/>
            <person name="Takahashi Y."/>
            <person name="Watada M."/>
            <person name="Katoh T."/>
            <person name="Gotoh A."/>
            <person name="Gotoh Y."/>
            <person name="Taniguchi I."/>
            <person name="Nakamura K."/>
            <person name="Hayashi T."/>
            <person name="Katayama T."/>
            <person name="Uemura T."/>
            <person name="Hattori Y."/>
        </authorList>
    </citation>
    <scope>NUCLEOTIDE SEQUENCE [LARGE SCALE GENOMIC DNA]</scope>
    <source>
        <strain evidence="5 6">SC-9</strain>
    </source>
</reference>
<dbReference type="GeneID" id="90076923"/>
<dbReference type="GO" id="GO:0055087">
    <property type="term" value="C:Ski complex"/>
    <property type="evidence" value="ECO:0007669"/>
    <property type="project" value="InterPro"/>
</dbReference>
<evidence type="ECO:0000256" key="2">
    <source>
        <dbReference type="ARBA" id="ARBA00022803"/>
    </source>
</evidence>
<feature type="repeat" description="TPR" evidence="3">
    <location>
        <begin position="737"/>
        <end position="770"/>
    </location>
</feature>
<protein>
    <submittedName>
        <fullName evidence="5">SKI complex subunit tetratricopeptide repeat protein</fullName>
    </submittedName>
</protein>
<feature type="repeat" description="TPR" evidence="3">
    <location>
        <begin position="37"/>
        <end position="70"/>
    </location>
</feature>
<sequence length="1459" mass="165452">MSSVNKLLKQAKNLVSDDPDSAIDILQDALKIDPSSTNAYLLLGKAYIIKDEVAKAEKTLAKCIEIDGNNLIAWKGYFSIVKNQPSNLAKFMDVCGKYSKVLVDCNESVVELTKQITLYFKKNDDNSKEFKCKYYEYLIPGTQLAENCGSLIVRPEDALERLLTLKFEAQLEEIKIQSDKIRLKNNKAATATKIREFKLTLYKKSQVEKLYELLINVTHDDEKRQNLEEDLLKYKYEVLSTIEEEKEPALKDQYKNQVLDMVNGMIVVNHPSKFAWNLYFDLNDFINISDIDIDNIINYIKRFNGHGLANIIYAYMASEISTFDKQVFLKVKDEISKKDNNKRNHKNKSRKNNTKSKVVDDEEQSDIRESDTTTEELQKANLIEDSTNDQTLSEEEVLSIMVNGYQSGKKSKNSGKDSLFAHRILTSYYLHLQEYESALNICKTGIDLLVKLKKVVGFDLPNSKQFFIVKLATIYTYYEAPKNFPAALRLYDSILDSFPDNSDAKVGKGLVYSQEGKLEDAKELISDVLAEYPDNNNALLELSWCKIQLHELEEGREGLLKGFENIKGSDLRSFDRRSTILWRLAQSYIFEAESVEDENVITDLVQKSYDYLLRSLKTNKNNAASYTSLGLIYKNYYDDENRALKCFYKAFDLDVGEIVSARFLVEDFVAKSDWELAEVLCERLVSSEKVRRMLPKENVDKSWPYRVLGVAALETQKGEKAVEWFQSAIRLAGNDDVESWVGLGETYLAFGRLESAIKVFNRAIFIDETHWHAKYLLGVSQHLIKEYEASISTLESILEERPEEECVIIALYEALISLANHYIDGGFYGRAVGSSCKAIDFLVTASAKTIRSHKLWKSTTDVIRLFLTVQSKIEQFPYNKVISIIKKLYEDVESDNPDSDKSEEDELLGKISVIDKVTIDYIDELSLSENIVELLNCLLVMTAKCSILSLQKKTAKIVRATNWYNLGLAQLESFIQTGRTQYRDAAIDSLKRSIQLESSNANYWVSLGVVMVSVNPRISQHCFIKASALDPKNGEIWNNLAVLYLRYGDLELAQQTFVKAQSIAPDLAHSWIGDALMATESGDNETASKLFTHALVLSNGRSPIAQLMYGMSVCSNRIGANDDKMDIQAAQELTMASFTMSRFLKQKPNDQVGLEIACDIAERIGDYEYGEQLAAKLCDMLEAKYEENESESVLMQYAQAKTQLARLNLGNGNYEGCIDNAQFTLDILGGDEDNEEENDDEKSPEVTKCVLSSRTVLGLAYYSLDEFGQSIEEFKKILRHSGGETSFIILIAQALYNYDDPETKQAALDELFESITQKGTSLVTLFILASIALIEKDEQIMLVIKEELEGLSLDYLSSDCFHRVPLLINLISKRLGLESKEITQWQRHATYFPNDYLVWRHLDSKIAAKIGESGQSSVDTNELSNLYAETGQLRLIQRSLILNPGNAHSYKALAEIPQQ</sequence>
<dbReference type="PANTHER" id="PTHR15704:SF7">
    <property type="entry name" value="SUPERKILLER COMPLEX PROTEIN 3"/>
    <property type="match status" value="1"/>
</dbReference>
<dbReference type="PROSITE" id="PS50005">
    <property type="entry name" value="TPR"/>
    <property type="match status" value="4"/>
</dbReference>
<dbReference type="InterPro" id="IPR019734">
    <property type="entry name" value="TPR_rpt"/>
</dbReference>
<dbReference type="EMBL" id="BTFZ01000020">
    <property type="protein sequence ID" value="GMM38935.1"/>
    <property type="molecule type" value="Genomic_DNA"/>
</dbReference>
<dbReference type="Pfam" id="PF18833">
    <property type="entry name" value="TPR_22"/>
    <property type="match status" value="1"/>
</dbReference>
<feature type="repeat" description="TPR" evidence="3">
    <location>
        <begin position="502"/>
        <end position="535"/>
    </location>
</feature>
<keyword evidence="2 3" id="KW-0802">TPR repeat</keyword>
<dbReference type="InterPro" id="IPR039226">
    <property type="entry name" value="Ski3/TTC37"/>
</dbReference>
<dbReference type="Gene3D" id="1.25.40.10">
    <property type="entry name" value="Tetratricopeptide repeat domain"/>
    <property type="match status" value="5"/>
</dbReference>
<organism evidence="5 6">
    <name type="scientific">Saccharomycopsis crataegensis</name>
    <dbReference type="NCBI Taxonomy" id="43959"/>
    <lineage>
        <taxon>Eukaryota</taxon>
        <taxon>Fungi</taxon>
        <taxon>Dikarya</taxon>
        <taxon>Ascomycota</taxon>
        <taxon>Saccharomycotina</taxon>
        <taxon>Saccharomycetes</taxon>
        <taxon>Saccharomycopsidaceae</taxon>
        <taxon>Saccharomycopsis</taxon>
    </lineage>
</organism>
<feature type="compositionally biased region" description="Basic residues" evidence="4">
    <location>
        <begin position="343"/>
        <end position="354"/>
    </location>
</feature>
<keyword evidence="1" id="KW-0677">Repeat</keyword>
<dbReference type="SMART" id="SM00028">
    <property type="entry name" value="TPR"/>
    <property type="match status" value="11"/>
</dbReference>
<dbReference type="Pfam" id="PF13431">
    <property type="entry name" value="TPR_17"/>
    <property type="match status" value="1"/>
</dbReference>
<name>A0AAV5QVF7_9ASCO</name>
<gene>
    <name evidence="5" type="ORF">DASC09_062740</name>
</gene>
<evidence type="ECO:0000256" key="1">
    <source>
        <dbReference type="ARBA" id="ARBA00022737"/>
    </source>
</evidence>
<dbReference type="SUPFAM" id="SSF48452">
    <property type="entry name" value="TPR-like"/>
    <property type="match status" value="4"/>
</dbReference>
<accession>A0AAV5QVF7</accession>
<evidence type="ECO:0000313" key="5">
    <source>
        <dbReference type="EMBL" id="GMM38935.1"/>
    </source>
</evidence>
<keyword evidence="6" id="KW-1185">Reference proteome</keyword>
<comment type="caution">
    <text evidence="5">The sequence shown here is derived from an EMBL/GenBank/DDBJ whole genome shotgun (WGS) entry which is preliminary data.</text>
</comment>
<dbReference type="Pfam" id="PF13432">
    <property type="entry name" value="TPR_16"/>
    <property type="match status" value="1"/>
</dbReference>